<keyword evidence="1" id="KW-0547">Nucleotide-binding</keyword>
<dbReference type="Proteomes" id="UP000803844">
    <property type="component" value="Unassembled WGS sequence"/>
</dbReference>
<proteinExistence type="predicted"/>
<dbReference type="PROSITE" id="PS51419">
    <property type="entry name" value="RAB"/>
    <property type="match status" value="1"/>
</dbReference>
<dbReference type="EMBL" id="MU032347">
    <property type="protein sequence ID" value="KAF3765505.1"/>
    <property type="molecule type" value="Genomic_DNA"/>
</dbReference>
<dbReference type="RefSeq" id="XP_040776466.1">
    <property type="nucleotide sequence ID" value="XM_040925972.1"/>
</dbReference>
<evidence type="ECO:0000313" key="4">
    <source>
        <dbReference type="Proteomes" id="UP000803844"/>
    </source>
</evidence>
<dbReference type="GO" id="GO:0005525">
    <property type="term" value="F:GTP binding"/>
    <property type="evidence" value="ECO:0007669"/>
    <property type="project" value="UniProtKB-KW"/>
</dbReference>
<dbReference type="GO" id="GO:0003924">
    <property type="term" value="F:GTPase activity"/>
    <property type="evidence" value="ECO:0007669"/>
    <property type="project" value="InterPro"/>
</dbReference>
<dbReference type="AlphaFoldDB" id="A0A9P4Y303"/>
<evidence type="ECO:0000256" key="2">
    <source>
        <dbReference type="ARBA" id="ARBA00023134"/>
    </source>
</evidence>
<dbReference type="PROSITE" id="PS51420">
    <property type="entry name" value="RHO"/>
    <property type="match status" value="1"/>
</dbReference>
<dbReference type="PANTHER" id="PTHR24072">
    <property type="entry name" value="RHO FAMILY GTPASE"/>
    <property type="match status" value="1"/>
</dbReference>
<reference evidence="3" key="1">
    <citation type="journal article" date="2020" name="Phytopathology">
        <title>Genome sequence of the chestnut blight fungus Cryphonectria parasitica EP155: A fundamental resource for an archetypical invasive plant pathogen.</title>
        <authorList>
            <person name="Crouch J.A."/>
            <person name="Dawe A."/>
            <person name="Aerts A."/>
            <person name="Barry K."/>
            <person name="Churchill A.C.L."/>
            <person name="Grimwood J."/>
            <person name="Hillman B."/>
            <person name="Milgroom M.G."/>
            <person name="Pangilinan J."/>
            <person name="Smith M."/>
            <person name="Salamov A."/>
            <person name="Schmutz J."/>
            <person name="Yadav J."/>
            <person name="Grigoriev I.V."/>
            <person name="Nuss D."/>
        </authorList>
    </citation>
    <scope>NUCLEOTIDE SEQUENCE</scope>
    <source>
        <strain evidence="3">EP155</strain>
    </source>
</reference>
<dbReference type="OrthoDB" id="25896at2759"/>
<dbReference type="GeneID" id="63843101"/>
<dbReference type="PROSITE" id="PS51421">
    <property type="entry name" value="RAS"/>
    <property type="match status" value="1"/>
</dbReference>
<dbReference type="InterPro" id="IPR003578">
    <property type="entry name" value="Small_GTPase_Rho"/>
</dbReference>
<dbReference type="SUPFAM" id="SSF52540">
    <property type="entry name" value="P-loop containing nucleoside triphosphate hydrolases"/>
    <property type="match status" value="1"/>
</dbReference>
<evidence type="ECO:0000256" key="1">
    <source>
        <dbReference type="ARBA" id="ARBA00022741"/>
    </source>
</evidence>
<keyword evidence="2" id="KW-0342">GTP-binding</keyword>
<dbReference type="InterPro" id="IPR001806">
    <property type="entry name" value="Small_GTPase"/>
</dbReference>
<comment type="caution">
    <text evidence="3">The sequence shown here is derived from an EMBL/GenBank/DDBJ whole genome shotgun (WGS) entry which is preliminary data.</text>
</comment>
<name>A0A9P4Y303_CRYP1</name>
<dbReference type="SMART" id="SM00175">
    <property type="entry name" value="RAB"/>
    <property type="match status" value="1"/>
</dbReference>
<protein>
    <submittedName>
        <fullName evidence="3">Uncharacterized protein</fullName>
    </submittedName>
</protein>
<keyword evidence="4" id="KW-1185">Reference proteome</keyword>
<organism evidence="3 4">
    <name type="scientific">Cryphonectria parasitica (strain ATCC 38755 / EP155)</name>
    <dbReference type="NCBI Taxonomy" id="660469"/>
    <lineage>
        <taxon>Eukaryota</taxon>
        <taxon>Fungi</taxon>
        <taxon>Dikarya</taxon>
        <taxon>Ascomycota</taxon>
        <taxon>Pezizomycotina</taxon>
        <taxon>Sordariomycetes</taxon>
        <taxon>Sordariomycetidae</taxon>
        <taxon>Diaporthales</taxon>
        <taxon>Cryphonectriaceae</taxon>
        <taxon>Cryphonectria-Endothia species complex</taxon>
        <taxon>Cryphonectria</taxon>
    </lineage>
</organism>
<accession>A0A9P4Y303</accession>
<dbReference type="PRINTS" id="PR00449">
    <property type="entry name" value="RASTRNSFRMNG"/>
</dbReference>
<dbReference type="InterPro" id="IPR027417">
    <property type="entry name" value="P-loop_NTPase"/>
</dbReference>
<gene>
    <name evidence="3" type="ORF">M406DRAFT_78309</name>
</gene>
<dbReference type="Gene3D" id="3.40.50.300">
    <property type="entry name" value="P-loop containing nucleotide triphosphate hydrolases"/>
    <property type="match status" value="1"/>
</dbReference>
<dbReference type="SMART" id="SM00174">
    <property type="entry name" value="RHO"/>
    <property type="match status" value="1"/>
</dbReference>
<evidence type="ECO:0000313" key="3">
    <source>
        <dbReference type="EMBL" id="KAF3765505.1"/>
    </source>
</evidence>
<sequence length="153" mass="17301">MTDGYSVETINHTVDNQETVLEAWDVSSQCDTRCAFENSVRPLLMTFFDAVVICFDIGDETTLEAVMQKWRNDAERYCPSAPVILVGLKCDLRRDYPTLKLNFLNEPTATARGQQAAVQMGAVAYFECSARTGEGVADFFESVIRMVLLRRRR</sequence>
<feature type="non-terminal residue" evidence="3">
    <location>
        <position position="153"/>
    </location>
</feature>
<dbReference type="Pfam" id="PF00071">
    <property type="entry name" value="Ras"/>
    <property type="match status" value="1"/>
</dbReference>
<dbReference type="GO" id="GO:0007264">
    <property type="term" value="P:small GTPase-mediated signal transduction"/>
    <property type="evidence" value="ECO:0007669"/>
    <property type="project" value="InterPro"/>
</dbReference>